<keyword evidence="3" id="KW-1185">Reference proteome</keyword>
<evidence type="ECO:0000313" key="2">
    <source>
        <dbReference type="EMBL" id="GAA5063941.1"/>
    </source>
</evidence>
<dbReference type="InterPro" id="IPR025714">
    <property type="entry name" value="Methyltranfer_dom"/>
</dbReference>
<dbReference type="InterPro" id="IPR029063">
    <property type="entry name" value="SAM-dependent_MTases_sf"/>
</dbReference>
<feature type="domain" description="Methyltransferase" evidence="1">
    <location>
        <begin position="75"/>
        <end position="162"/>
    </location>
</feature>
<dbReference type="GO" id="GO:0032259">
    <property type="term" value="P:methylation"/>
    <property type="evidence" value="ECO:0007669"/>
    <property type="project" value="UniProtKB-KW"/>
</dbReference>
<reference evidence="2 3" key="1">
    <citation type="journal article" date="2019" name="Int. J. Syst. Evol. Microbiol.">
        <title>The Global Catalogue of Microorganisms (GCM) 10K type strain sequencing project: providing services to taxonomists for standard genome sequencing and annotation.</title>
        <authorList>
            <consortium name="The Broad Institute Genomics Platform"/>
            <consortium name="The Broad Institute Genome Sequencing Center for Infectious Disease"/>
            <person name="Wu L."/>
            <person name="Ma J."/>
        </authorList>
    </citation>
    <scope>NUCLEOTIDE SEQUENCE [LARGE SCALE GENOMIC DNA]</scope>
    <source>
        <strain evidence="2 3">JCM 17504</strain>
    </source>
</reference>
<accession>A0AAV3UQH8</accession>
<dbReference type="AlphaFoldDB" id="A0AAV3UQH8"/>
<dbReference type="EMBL" id="BAABKX010000030">
    <property type="protein sequence ID" value="GAA5063941.1"/>
    <property type="molecule type" value="Genomic_DNA"/>
</dbReference>
<dbReference type="SUPFAM" id="SSF53335">
    <property type="entry name" value="S-adenosyl-L-methionine-dependent methyltransferases"/>
    <property type="match status" value="1"/>
</dbReference>
<dbReference type="Gene3D" id="3.40.50.150">
    <property type="entry name" value="Vaccinia Virus protein VP39"/>
    <property type="match status" value="1"/>
</dbReference>
<dbReference type="Pfam" id="PF13847">
    <property type="entry name" value="Methyltransf_31"/>
    <property type="match status" value="1"/>
</dbReference>
<keyword evidence="2" id="KW-0808">Transferase</keyword>
<name>A0AAV3UQH8_9EURY</name>
<evidence type="ECO:0000259" key="1">
    <source>
        <dbReference type="Pfam" id="PF13847"/>
    </source>
</evidence>
<dbReference type="CDD" id="cd02440">
    <property type="entry name" value="AdoMet_MTases"/>
    <property type="match status" value="1"/>
</dbReference>
<protein>
    <submittedName>
        <fullName evidence="2">Class I SAM-dependent methyltransferase</fullName>
    </submittedName>
</protein>
<dbReference type="Proteomes" id="UP001501729">
    <property type="component" value="Unassembled WGS sequence"/>
</dbReference>
<keyword evidence="2" id="KW-0489">Methyltransferase</keyword>
<organism evidence="2 3">
    <name type="scientific">Haladaptatus pallidirubidus</name>
    <dbReference type="NCBI Taxonomy" id="1008152"/>
    <lineage>
        <taxon>Archaea</taxon>
        <taxon>Methanobacteriati</taxon>
        <taxon>Methanobacteriota</taxon>
        <taxon>Stenosarchaea group</taxon>
        <taxon>Halobacteria</taxon>
        <taxon>Halobacteriales</taxon>
        <taxon>Haladaptataceae</taxon>
        <taxon>Haladaptatus</taxon>
    </lineage>
</organism>
<comment type="caution">
    <text evidence="2">The sequence shown here is derived from an EMBL/GenBank/DDBJ whole genome shotgun (WGS) entry which is preliminary data.</text>
</comment>
<dbReference type="RefSeq" id="WP_345413324.1">
    <property type="nucleotide sequence ID" value="NZ_BAABKX010000030.1"/>
</dbReference>
<proteinExistence type="predicted"/>
<evidence type="ECO:0000313" key="3">
    <source>
        <dbReference type="Proteomes" id="UP001501729"/>
    </source>
</evidence>
<sequence>MDDYHNYIKENRAHWDELAEHHPDTDFYDIEAFLHGESTLRRLEREELTITNKRLLHLQCHFGLDTLSWIRNEGVAHATGVDFAPTAIETARELRDKVGLSSNEARFIESDIYELPSKLEDTFEVVFTSYGTIYWLPDLQRWAEVIANHLEPGGIFYIADGHPLAGPFDYESTADDLRIAHPYFNTEATTEEFDGSYAGWDFGLENRRSHGFSHSIEEIITTLADAGLRIKFLHEHPWSFFQRFEAMESDEDDRWRLPNLEYDLPFTFSLKAQKLTE</sequence>
<gene>
    <name evidence="2" type="ORF">GCM10025751_52880</name>
</gene>
<dbReference type="GO" id="GO:0008168">
    <property type="term" value="F:methyltransferase activity"/>
    <property type="evidence" value="ECO:0007669"/>
    <property type="project" value="UniProtKB-KW"/>
</dbReference>